<evidence type="ECO:0000313" key="3">
    <source>
        <dbReference type="EMBL" id="RCK65397.1"/>
    </source>
</evidence>
<dbReference type="InterPro" id="IPR040151">
    <property type="entry name" value="Gfd2/YDR514C-like"/>
</dbReference>
<keyword evidence="4" id="KW-1185">Reference proteome</keyword>
<dbReference type="PANTHER" id="PTHR28083:SF1">
    <property type="entry name" value="GOOD FOR FULL DBP5 ACTIVITY PROTEIN 2"/>
    <property type="match status" value="1"/>
</dbReference>
<feature type="region of interest" description="Disordered" evidence="1">
    <location>
        <begin position="308"/>
        <end position="365"/>
    </location>
</feature>
<gene>
    <name evidence="3" type="primary">GFD2</name>
    <name evidence="3" type="ORF">Cantr_01346</name>
</gene>
<dbReference type="AlphaFoldDB" id="A0A367YI06"/>
<dbReference type="STRING" id="5486.A0A367YI06"/>
<name>A0A367YI06_9ASCO</name>
<reference evidence="3 4" key="1">
    <citation type="submission" date="2018-06" db="EMBL/GenBank/DDBJ databases">
        <title>Whole genome sequencing of Candida tropicalis (genome annotated by CSBL at Korea University).</title>
        <authorList>
            <person name="Ahn J."/>
        </authorList>
    </citation>
    <scope>NUCLEOTIDE SEQUENCE [LARGE SCALE GENOMIC DNA]</scope>
    <source>
        <strain evidence="3 4">ATCC 20962</strain>
    </source>
</reference>
<dbReference type="EMBL" id="QLNQ01000020">
    <property type="protein sequence ID" value="RCK65397.1"/>
    <property type="molecule type" value="Genomic_DNA"/>
</dbReference>
<feature type="domain" description="Gfd2/YDR514C-like C-terminal" evidence="2">
    <location>
        <begin position="110"/>
        <end position="283"/>
    </location>
</feature>
<accession>A0A367YI06</accession>
<evidence type="ECO:0000256" key="1">
    <source>
        <dbReference type="SAM" id="MobiDB-lite"/>
    </source>
</evidence>
<dbReference type="GO" id="GO:0003676">
    <property type="term" value="F:nucleic acid binding"/>
    <property type="evidence" value="ECO:0007669"/>
    <property type="project" value="InterPro"/>
</dbReference>
<dbReference type="InterPro" id="IPR048519">
    <property type="entry name" value="Gfd2/YDR514C-like_C"/>
</dbReference>
<dbReference type="InterPro" id="IPR012337">
    <property type="entry name" value="RNaseH-like_sf"/>
</dbReference>
<dbReference type="SUPFAM" id="SSF53098">
    <property type="entry name" value="Ribonuclease H-like"/>
    <property type="match status" value="1"/>
</dbReference>
<proteinExistence type="predicted"/>
<feature type="region of interest" description="Disordered" evidence="1">
    <location>
        <begin position="1"/>
        <end position="34"/>
    </location>
</feature>
<evidence type="ECO:0000313" key="4">
    <source>
        <dbReference type="Proteomes" id="UP000253472"/>
    </source>
</evidence>
<dbReference type="InterPro" id="IPR036397">
    <property type="entry name" value="RNaseH_sf"/>
</dbReference>
<protein>
    <submittedName>
        <fullName evidence="3">Good for full DBP5 activity protein 2</fullName>
    </submittedName>
</protein>
<sequence>MQNGIYLPPDRTTPPLNNAAATPTDHPMDAQHVPPPPTSLEHLSSVMENSPRFRALDSLPVKHQAMYQNVVTYYVNENSNFQTNPRLTSNPALRDHLVGLIRQVYGRSAILFALDVEAWELNTHVVTEIGIAIYDPRDQQVSLVPSTTQIHIRIKENMDKVNGRYVPNHATNFIGDATYVMTQADAAMFTQSLVNYYFGKIRLTGYACYLVGHDLKGDLQWMNSLGVSFPLEYQVMDTNHLFRISHGNTNISLKRALLGVGIPYAYLHNAGNDAYYTLLLAMKLCDPQSRTRYALDVFVPSKNVPPPMTEEERVVYDKEKKEKKEAKRQARLEAKARGEKYVPPKQDQQDNAPKRKKKKGPKAATCESIELDSALEAARIIFG</sequence>
<dbReference type="Gene3D" id="3.30.420.10">
    <property type="entry name" value="Ribonuclease H-like superfamily/Ribonuclease H"/>
    <property type="match status" value="1"/>
</dbReference>
<dbReference type="GO" id="GO:0005634">
    <property type="term" value="C:nucleus"/>
    <property type="evidence" value="ECO:0007669"/>
    <property type="project" value="TreeGrafter"/>
</dbReference>
<comment type="caution">
    <text evidence="3">The sequence shown here is derived from an EMBL/GenBank/DDBJ whole genome shotgun (WGS) entry which is preliminary data.</text>
</comment>
<dbReference type="OrthoDB" id="5953249at2759"/>
<dbReference type="Proteomes" id="UP000253472">
    <property type="component" value="Unassembled WGS sequence"/>
</dbReference>
<dbReference type="Pfam" id="PF21762">
    <property type="entry name" value="DEDDh_C"/>
    <property type="match status" value="1"/>
</dbReference>
<organism evidence="3 4">
    <name type="scientific">Candida viswanathii</name>
    <dbReference type="NCBI Taxonomy" id="5486"/>
    <lineage>
        <taxon>Eukaryota</taxon>
        <taxon>Fungi</taxon>
        <taxon>Dikarya</taxon>
        <taxon>Ascomycota</taxon>
        <taxon>Saccharomycotina</taxon>
        <taxon>Pichiomycetes</taxon>
        <taxon>Debaryomycetaceae</taxon>
        <taxon>Candida/Lodderomyces clade</taxon>
        <taxon>Candida</taxon>
    </lineage>
</organism>
<feature type="compositionally biased region" description="Basic and acidic residues" evidence="1">
    <location>
        <begin position="310"/>
        <end position="342"/>
    </location>
</feature>
<evidence type="ECO:0000259" key="2">
    <source>
        <dbReference type="Pfam" id="PF21762"/>
    </source>
</evidence>
<dbReference type="PANTHER" id="PTHR28083">
    <property type="entry name" value="GOOD FOR FULL DBP5 ACTIVITY PROTEIN 2"/>
    <property type="match status" value="1"/>
</dbReference>